<evidence type="ECO:0008006" key="4">
    <source>
        <dbReference type="Google" id="ProtNLM"/>
    </source>
</evidence>
<feature type="region of interest" description="Disordered" evidence="1">
    <location>
        <begin position="237"/>
        <end position="626"/>
    </location>
</feature>
<protein>
    <recommendedName>
        <fullName evidence="4">PPE family domain-containing protein</fullName>
    </recommendedName>
</protein>
<feature type="compositionally biased region" description="Gly residues" evidence="1">
    <location>
        <begin position="531"/>
        <end position="544"/>
    </location>
</feature>
<feature type="compositionally biased region" description="Polar residues" evidence="1">
    <location>
        <begin position="437"/>
        <end position="447"/>
    </location>
</feature>
<name>A0ABS3XEJ5_9ACTN</name>
<accession>A0ABS3XEJ5</accession>
<feature type="region of interest" description="Disordered" evidence="1">
    <location>
        <begin position="166"/>
        <end position="204"/>
    </location>
</feature>
<feature type="compositionally biased region" description="Pro residues" evidence="1">
    <location>
        <begin position="328"/>
        <end position="348"/>
    </location>
</feature>
<feature type="compositionally biased region" description="Pro residues" evidence="1">
    <location>
        <begin position="355"/>
        <end position="390"/>
    </location>
</feature>
<feature type="compositionally biased region" description="Basic and acidic residues" evidence="1">
    <location>
        <begin position="592"/>
        <end position="619"/>
    </location>
</feature>
<feature type="compositionally biased region" description="Low complexity" evidence="1">
    <location>
        <begin position="408"/>
        <end position="436"/>
    </location>
</feature>
<dbReference type="EMBL" id="JADKMA010000096">
    <property type="protein sequence ID" value="MBO8193799.1"/>
    <property type="molecule type" value="Genomic_DNA"/>
</dbReference>
<feature type="compositionally biased region" description="Low complexity" evidence="1">
    <location>
        <begin position="464"/>
        <end position="507"/>
    </location>
</feature>
<feature type="region of interest" description="Disordered" evidence="1">
    <location>
        <begin position="1"/>
        <end position="26"/>
    </location>
</feature>
<organism evidence="2 3">
    <name type="scientific">Streptomyces oryzae</name>
    <dbReference type="NCBI Taxonomy" id="1434886"/>
    <lineage>
        <taxon>Bacteria</taxon>
        <taxon>Bacillati</taxon>
        <taxon>Actinomycetota</taxon>
        <taxon>Actinomycetes</taxon>
        <taxon>Kitasatosporales</taxon>
        <taxon>Streptomycetaceae</taxon>
        <taxon>Streptomyces</taxon>
    </lineage>
</organism>
<feature type="compositionally biased region" description="Low complexity" evidence="1">
    <location>
        <begin position="267"/>
        <end position="282"/>
    </location>
</feature>
<dbReference type="PROSITE" id="PS01287">
    <property type="entry name" value="RTC"/>
    <property type="match status" value="1"/>
</dbReference>
<feature type="compositionally biased region" description="Low complexity" evidence="1">
    <location>
        <begin position="515"/>
        <end position="530"/>
    </location>
</feature>
<feature type="compositionally biased region" description="Basic and acidic residues" evidence="1">
    <location>
        <begin position="1"/>
        <end position="10"/>
    </location>
</feature>
<reference evidence="2 3" key="1">
    <citation type="submission" date="2020-11" db="EMBL/GenBank/DDBJ databases">
        <title>Streptomyces spirodelae sp. nov., isolated from duckweed.</title>
        <authorList>
            <person name="Saimee Y."/>
            <person name="Duangmal K."/>
        </authorList>
    </citation>
    <scope>NUCLEOTIDE SEQUENCE [LARGE SCALE GENOMIC DNA]</scope>
    <source>
        <strain evidence="2 3">S16-07</strain>
    </source>
</reference>
<feature type="compositionally biased region" description="Low complexity" evidence="1">
    <location>
        <begin position="391"/>
        <end position="400"/>
    </location>
</feature>
<dbReference type="RefSeq" id="WP_209240914.1">
    <property type="nucleotide sequence ID" value="NZ_JADKMA010000096.1"/>
</dbReference>
<evidence type="ECO:0000256" key="1">
    <source>
        <dbReference type="SAM" id="MobiDB-lite"/>
    </source>
</evidence>
<evidence type="ECO:0000313" key="2">
    <source>
        <dbReference type="EMBL" id="MBO8193799.1"/>
    </source>
</evidence>
<evidence type="ECO:0000313" key="3">
    <source>
        <dbReference type="Proteomes" id="UP001519064"/>
    </source>
</evidence>
<keyword evidence="3" id="KW-1185">Reference proteome</keyword>
<comment type="caution">
    <text evidence="2">The sequence shown here is derived from an EMBL/GenBank/DDBJ whole genome shotgun (WGS) entry which is preliminary data.</text>
</comment>
<gene>
    <name evidence="2" type="ORF">ITI46_19345</name>
</gene>
<dbReference type="Proteomes" id="UP001519064">
    <property type="component" value="Unassembled WGS sequence"/>
</dbReference>
<sequence>MGGKSDKNEPVDPYSGKGFSADEMPKDASIPMAYNPLWQPDQNPLLPYTAGAPLLLAPNAPKGPITPFDSYRLNQMVDLVKPSAPQDLEDVGEALWDAARAIKAAERELKTHFDEAEADWEGEAKRAFHEWGINLRKNTVKLSEYAATVGSHLKGAGVGLAMVKASMPERDPGDDKAAQKGSKNLPPHVAPEIDDDSTEEGRKRKELRKEAIAQMTKLSSYYQVALQHIQAAEKDKPTFSAIPDVGVPSAPPGHIRPSPGDASQGVAPESAAVAPHAAGSPASERDAPSAAYVPGSDGTIGRADPIASRPLAEDHLGTSVATDIDSGPPAPVVQPMDPGTPPQMPPTSQPGLPTGGPPPGPGPGPFVPPGGPPLPGRPGPNSGPPRPVVPPTTGRTGAPRPFVPPPTTGRTGPTSPNGPIGRPGRPGPVVGPAVPAQTGQQAANNGTRGLGRPGMMGVPPASTGPNAGARGTRPGAGRATQRGGIVGGTPSNPGSGSRPSGPRAPRGTVIDGQGASAVRRPPGVVPPVSGLGEGSTGTGGGGGSSARKAATNRDGVLGEPSNGASEQDGNSRGFIPGGGGLVVGGQPTTPSSKREKRESERRPGYLSEGERNGSAERRGSVPPVIE</sequence>
<feature type="compositionally biased region" description="Basic and acidic residues" evidence="1">
    <location>
        <begin position="167"/>
        <end position="178"/>
    </location>
</feature>
<dbReference type="InterPro" id="IPR020719">
    <property type="entry name" value="RNA3'_term_phos_cycl-like_CS"/>
</dbReference>
<proteinExistence type="predicted"/>